<keyword evidence="1" id="KW-0732">Signal</keyword>
<dbReference type="RefSeq" id="WP_018976514.1">
    <property type="nucleotide sequence ID" value="NZ_BMLN01000008.1"/>
</dbReference>
<dbReference type="EMBL" id="BMLN01000008">
    <property type="protein sequence ID" value="GGO03856.1"/>
    <property type="molecule type" value="Genomic_DNA"/>
</dbReference>
<dbReference type="Proteomes" id="UP000606653">
    <property type="component" value="Unassembled WGS sequence"/>
</dbReference>
<evidence type="ECO:0000313" key="2">
    <source>
        <dbReference type="EMBL" id="GGO03856.1"/>
    </source>
</evidence>
<name>A0ABQ2L526_9BACL</name>
<feature type="signal peptide" evidence="1">
    <location>
        <begin position="1"/>
        <end position="30"/>
    </location>
</feature>
<gene>
    <name evidence="2" type="ORF">GCM10010969_28470</name>
</gene>
<sequence length="355" mass="39395">MNLFNRKKVGRLLLPALATLLCFGSLPALAQEDGVSSSASISSDAQTPSGIGLQDAERLEILRNARALYQFNEHYKSSFETQGLYSTYKQTSFETFAIAFNPNSTRSDLTAASQRLDAFPPYELFWDVGGSGLDAVLFEAEMQLHLYTEFGSESGQWSEAVGEQWMNEIALIRDEFYQLMYNWDEGQEAWRLYWEYLNAMADFEDKRNGRTDIWEQTFQTRADVLNRVAAGQLSREQTAEFDSAVQKLETLLAALGSPEEIQAAFSQVQSAYEALPSSGNPGTSLAADIEAAHKLLDLPKGIRSGQYPASAFGTLRRAINEAQLSLTRGGTEAQLKQAQDKLASSVADFLSRKKP</sequence>
<evidence type="ECO:0000256" key="1">
    <source>
        <dbReference type="SAM" id="SignalP"/>
    </source>
</evidence>
<organism evidence="2 3">
    <name type="scientific">Saccharibacillus kuerlensis</name>
    <dbReference type="NCBI Taxonomy" id="459527"/>
    <lineage>
        <taxon>Bacteria</taxon>
        <taxon>Bacillati</taxon>
        <taxon>Bacillota</taxon>
        <taxon>Bacilli</taxon>
        <taxon>Bacillales</taxon>
        <taxon>Paenibacillaceae</taxon>
        <taxon>Saccharibacillus</taxon>
    </lineage>
</organism>
<evidence type="ECO:0008006" key="4">
    <source>
        <dbReference type="Google" id="ProtNLM"/>
    </source>
</evidence>
<feature type="chain" id="PRO_5047203285" description="DUF3829 domain-containing protein" evidence="1">
    <location>
        <begin position="31"/>
        <end position="355"/>
    </location>
</feature>
<evidence type="ECO:0000313" key="3">
    <source>
        <dbReference type="Proteomes" id="UP000606653"/>
    </source>
</evidence>
<comment type="caution">
    <text evidence="2">The sequence shown here is derived from an EMBL/GenBank/DDBJ whole genome shotgun (WGS) entry which is preliminary data.</text>
</comment>
<reference evidence="3" key="1">
    <citation type="journal article" date="2019" name="Int. J. Syst. Evol. Microbiol.">
        <title>The Global Catalogue of Microorganisms (GCM) 10K type strain sequencing project: providing services to taxonomists for standard genome sequencing and annotation.</title>
        <authorList>
            <consortium name="The Broad Institute Genomics Platform"/>
            <consortium name="The Broad Institute Genome Sequencing Center for Infectious Disease"/>
            <person name="Wu L."/>
            <person name="Ma J."/>
        </authorList>
    </citation>
    <scope>NUCLEOTIDE SEQUENCE [LARGE SCALE GENOMIC DNA]</scope>
    <source>
        <strain evidence="3">CGMCC 1.6964</strain>
    </source>
</reference>
<keyword evidence="3" id="KW-1185">Reference proteome</keyword>
<protein>
    <recommendedName>
        <fullName evidence="4">DUF3829 domain-containing protein</fullName>
    </recommendedName>
</protein>
<proteinExistence type="predicted"/>
<accession>A0ABQ2L526</accession>